<evidence type="ECO:0000313" key="2">
    <source>
        <dbReference type="Proteomes" id="UP000324632"/>
    </source>
</evidence>
<name>A0A5A9P093_9TELE</name>
<dbReference type="AlphaFoldDB" id="A0A5A9P093"/>
<keyword evidence="2" id="KW-1185">Reference proteome</keyword>
<evidence type="ECO:0000313" key="1">
    <source>
        <dbReference type="EMBL" id="KAA0715280.1"/>
    </source>
</evidence>
<organism evidence="1 2">
    <name type="scientific">Triplophysa tibetana</name>
    <dbReference type="NCBI Taxonomy" id="1572043"/>
    <lineage>
        <taxon>Eukaryota</taxon>
        <taxon>Metazoa</taxon>
        <taxon>Chordata</taxon>
        <taxon>Craniata</taxon>
        <taxon>Vertebrata</taxon>
        <taxon>Euteleostomi</taxon>
        <taxon>Actinopterygii</taxon>
        <taxon>Neopterygii</taxon>
        <taxon>Teleostei</taxon>
        <taxon>Ostariophysi</taxon>
        <taxon>Cypriniformes</taxon>
        <taxon>Nemacheilidae</taxon>
        <taxon>Triplophysa</taxon>
    </lineage>
</organism>
<dbReference type="Proteomes" id="UP000324632">
    <property type="component" value="Chromosome 11"/>
</dbReference>
<comment type="caution">
    <text evidence="1">The sequence shown here is derived from an EMBL/GenBank/DDBJ whole genome shotgun (WGS) entry which is preliminary data.</text>
</comment>
<accession>A0A5A9P093</accession>
<protein>
    <submittedName>
        <fullName evidence="1">Uncharacterized protein</fullName>
    </submittedName>
</protein>
<gene>
    <name evidence="1" type="ORF">E1301_Tti021166</name>
</gene>
<dbReference type="EMBL" id="SOYY01000011">
    <property type="protein sequence ID" value="KAA0715280.1"/>
    <property type="molecule type" value="Genomic_DNA"/>
</dbReference>
<proteinExistence type="predicted"/>
<reference evidence="1 2" key="1">
    <citation type="journal article" date="2019" name="Mol. Ecol. Resour.">
        <title>Chromosome-level genome assembly of Triplophysa tibetana, a fish adapted to the harsh high-altitude environment of the Tibetan Plateau.</title>
        <authorList>
            <person name="Yang X."/>
            <person name="Liu H."/>
            <person name="Ma Z."/>
            <person name="Zou Y."/>
            <person name="Zou M."/>
            <person name="Mao Y."/>
            <person name="Li X."/>
            <person name="Wang H."/>
            <person name="Chen T."/>
            <person name="Wang W."/>
            <person name="Yang R."/>
        </authorList>
    </citation>
    <scope>NUCLEOTIDE SEQUENCE [LARGE SCALE GENOMIC DNA]</scope>
    <source>
        <strain evidence="1">TTIB1903HZAU</strain>
        <tissue evidence="1">Muscle</tissue>
    </source>
</reference>
<sequence length="179" mass="19861">MTTIASIRVTESILEAEAIGRDAGRECSFSRRGWRRRAERTREQALRGADGAWGWMRDADADAGRAHEDAAAGRCSGMLMLLMGHRSVRHRGEPSAVSARNPRLMQVHHQLSVRAHAAGVSATPASSCEPITCCSEVTDDTPIFPQYQWERKVDEGRGDEFHAHQRTSAHHRRNFSSSA</sequence>